<dbReference type="SUPFAM" id="SSF56935">
    <property type="entry name" value="Porins"/>
    <property type="match status" value="1"/>
</dbReference>
<dbReference type="PROSITE" id="PS52016">
    <property type="entry name" value="TONB_DEPENDENT_REC_3"/>
    <property type="match status" value="1"/>
</dbReference>
<accession>H1HNI8</accession>
<keyword evidence="2 8" id="KW-0813">Transport</keyword>
<dbReference type="InterPro" id="IPR000531">
    <property type="entry name" value="Beta-barrel_TonB"/>
</dbReference>
<dbReference type="STRING" id="999422.HMPREF9944_01732"/>
<dbReference type="InterPro" id="IPR012910">
    <property type="entry name" value="Plug_dom"/>
</dbReference>
<dbReference type="Gene3D" id="2.60.40.1120">
    <property type="entry name" value="Carboxypeptidase-like, regulatory domain"/>
    <property type="match status" value="1"/>
</dbReference>
<dbReference type="HOGENOM" id="CLU_004317_1_1_10"/>
<keyword evidence="4 8" id="KW-0812">Transmembrane</keyword>
<evidence type="ECO:0000256" key="10">
    <source>
        <dbReference type="SAM" id="SignalP"/>
    </source>
</evidence>
<evidence type="ECO:0000256" key="6">
    <source>
        <dbReference type="ARBA" id="ARBA00023136"/>
    </source>
</evidence>
<proteinExistence type="inferred from homology"/>
<keyword evidence="7 8" id="KW-0998">Cell outer membrane</keyword>
<evidence type="ECO:0000256" key="1">
    <source>
        <dbReference type="ARBA" id="ARBA00004571"/>
    </source>
</evidence>
<feature type="domain" description="TonB-dependent receptor-like beta-barrel" evidence="11">
    <location>
        <begin position="507"/>
        <end position="816"/>
    </location>
</feature>
<keyword evidence="5 9" id="KW-0798">TonB box</keyword>
<evidence type="ECO:0000256" key="8">
    <source>
        <dbReference type="PROSITE-ProRule" id="PRU01360"/>
    </source>
</evidence>
<keyword evidence="3 8" id="KW-1134">Transmembrane beta strand</keyword>
<dbReference type="RefSeq" id="WP_008565723.1">
    <property type="nucleotide sequence ID" value="NZ_JH594504.1"/>
</dbReference>
<evidence type="ECO:0000259" key="12">
    <source>
        <dbReference type="Pfam" id="PF07715"/>
    </source>
</evidence>
<dbReference type="Pfam" id="PF00593">
    <property type="entry name" value="TonB_dep_Rec_b-barrel"/>
    <property type="match status" value="1"/>
</dbReference>
<evidence type="ECO:0000256" key="2">
    <source>
        <dbReference type="ARBA" id="ARBA00022448"/>
    </source>
</evidence>
<dbReference type="Pfam" id="PF07715">
    <property type="entry name" value="Plug"/>
    <property type="match status" value="1"/>
</dbReference>
<evidence type="ECO:0000256" key="4">
    <source>
        <dbReference type="ARBA" id="ARBA00022692"/>
    </source>
</evidence>
<dbReference type="NCBIfam" id="TIGR04056">
    <property type="entry name" value="OMP_RagA_SusC"/>
    <property type="match status" value="1"/>
</dbReference>
<comment type="caution">
    <text evidence="13">The sequence shown here is derived from an EMBL/GenBank/DDBJ whole genome shotgun (WGS) entry which is preliminary data.</text>
</comment>
<comment type="similarity">
    <text evidence="8 9">Belongs to the TonB-dependent receptor family.</text>
</comment>
<keyword evidence="14" id="KW-1185">Reference proteome</keyword>
<gene>
    <name evidence="13" type="ORF">HMPREF9944_01732</name>
</gene>
<dbReference type="InterPro" id="IPR023997">
    <property type="entry name" value="TonB-dep_OMP_SusC/RagA_CS"/>
</dbReference>
<evidence type="ECO:0000259" key="11">
    <source>
        <dbReference type="Pfam" id="PF00593"/>
    </source>
</evidence>
<evidence type="ECO:0000313" key="14">
    <source>
        <dbReference type="Proteomes" id="UP000003167"/>
    </source>
</evidence>
<dbReference type="InterPro" id="IPR023996">
    <property type="entry name" value="TonB-dep_OMP_SusC/RagA"/>
</dbReference>
<feature type="domain" description="TonB-dependent receptor plug" evidence="12">
    <location>
        <begin position="139"/>
        <end position="245"/>
    </location>
</feature>
<evidence type="ECO:0000256" key="9">
    <source>
        <dbReference type="RuleBase" id="RU003357"/>
    </source>
</evidence>
<feature type="signal peptide" evidence="10">
    <location>
        <begin position="1"/>
        <end position="27"/>
    </location>
</feature>
<dbReference type="Gene3D" id="2.170.130.10">
    <property type="entry name" value="TonB-dependent receptor, plug domain"/>
    <property type="match status" value="1"/>
</dbReference>
<reference evidence="13 14" key="1">
    <citation type="submission" date="2011-12" db="EMBL/GenBank/DDBJ databases">
        <title>The Genome Sequence of Prevotella maculosa OT 289.</title>
        <authorList>
            <consortium name="The Broad Institute Genome Sequencing Platform"/>
            <person name="Earl A."/>
            <person name="Ward D."/>
            <person name="Feldgarden M."/>
            <person name="Gevers D."/>
            <person name="Izard J."/>
            <person name="Blanton J.M."/>
            <person name="Mathney J."/>
            <person name="Tanner A.C."/>
            <person name="Dewhirst F.E."/>
            <person name="Young S.K."/>
            <person name="Zeng Q."/>
            <person name="Gargeya S."/>
            <person name="Fitzgerald M."/>
            <person name="Haas B."/>
            <person name="Abouelleil A."/>
            <person name="Alvarado L."/>
            <person name="Arachchi H.M."/>
            <person name="Berlin A."/>
            <person name="Chapman S.B."/>
            <person name="Gearin G."/>
            <person name="Goldberg J."/>
            <person name="Griggs A."/>
            <person name="Gujja S."/>
            <person name="Hansen M."/>
            <person name="Heiman D."/>
            <person name="Howarth C."/>
            <person name="Larimer J."/>
            <person name="Lui A."/>
            <person name="MacDonald P.J.P."/>
            <person name="McCowen C."/>
            <person name="Montmayeur A."/>
            <person name="Murphy C."/>
            <person name="Neiman D."/>
            <person name="Pearson M."/>
            <person name="Priest M."/>
            <person name="Roberts A."/>
            <person name="Saif S."/>
            <person name="Shea T."/>
            <person name="Sisk P."/>
            <person name="Stolte C."/>
            <person name="Sykes S."/>
            <person name="Wortman J."/>
            <person name="Nusbaum C."/>
            <person name="Birren B."/>
        </authorList>
    </citation>
    <scope>NUCLEOTIDE SEQUENCE [LARGE SCALE GENOMIC DNA]</scope>
    <source>
        <strain evidence="13 14">OT 289</strain>
    </source>
</reference>
<evidence type="ECO:0000256" key="3">
    <source>
        <dbReference type="ARBA" id="ARBA00022452"/>
    </source>
</evidence>
<dbReference type="InterPro" id="IPR037066">
    <property type="entry name" value="Plug_dom_sf"/>
</dbReference>
<dbReference type="SUPFAM" id="SSF49464">
    <property type="entry name" value="Carboxypeptidase regulatory domain-like"/>
    <property type="match status" value="1"/>
</dbReference>
<sequence length="1059" mass="117183">MRNNSNYVPWRKTFLCALALTSLSVHAGMTPERTGGTSVLKAAPTQEGFTVSGNISDAMGPMIGATIKEKGTSNGTVSDLNGHFTLKVSSPDAVLIVSSVGYTTQEIKLHARKTVAVTLQEDNKLLGEVVVVGYGTQKKVNMTGAVSAINVSELAESRPLTNVSQALAGLASGVSVTSNHNQPGNDNASILVRGQGTLNSSAPLIIIDGSEAGINTVNPQDIESISVLKDAASAAIYGSRAANGVILITTKSGKSGKINVDYNGYVSFESIRKTMTPVSDYARYMELVNEGYRNSGKRPVFSQKMIDAWRNDGGKDPLKYPNTDWIDEAFKNSVSTNHVVSISGGSDKIRFYGSFGYLNNPGVMYNAGFTKYNGRLNLSADVAKWLNVGFQMSGYVSDMQPGYNEMENVFKYSKGTTPGMVFRAPDGRFGAVNNEEDAAQCAVNNPVIRSYFWAGMNRKNNFHPRFLATIKPMKGLSLALSYSYEMVDGEVTRKPVIQEGWNFLTGQKTFSSKNKFTFYHGISKIERYFNDAVLRYENKFFKKSLAMNFMLGASQELYRSKTLDVTKQDMIDLSMDALDGAMGQASANGGKTEWAMRSFFSRLNLNWKDRYLLEFNLRADGSSRFRSNKRWGYFPSVSAGWRIDQEHFMEGALNEQLSNLKLRVSYGSLGNNSVGNYDSQSLYTSNKGALNYVLGNSMVTGMAQVALANEQLSWETTKVFDLGVDFGFFKNRLTGTIDYFNKRTTDILIDLPAPAVHGTASLPKMNSATVTNQGLELTLGWQDKVSDFTYGATANFTFIKNKVNKFKGTDKGGMSINGANLIWEGHSINSQYLLRVERLLQTDEDMKRVQELIDNAPIGKDGNRVNPFAAFGTPKKGDLLYKDVNGDGIIDNNDKEIVSDGPNPKFMMGLNLNAGWKGFDFSMLIQGSFGAKVYWQNVGYNTPTVRYGYQIVKKIADGRWYEGRTDATYPRLVEYQDKLNTQQSDFYLENKSFVKIRNIQLGYTLPKVLTTKFHIERIRLYGSLENFFTFTKYNGFDPEVSGIAYPSMKQAVIGLNVSF</sequence>
<protein>
    <submittedName>
        <fullName evidence="13">SusC/RagA family TonB-linked outer membrane protein</fullName>
    </submittedName>
</protein>
<keyword evidence="10" id="KW-0732">Signal</keyword>
<feature type="chain" id="PRO_5003549974" evidence="10">
    <location>
        <begin position="28"/>
        <end position="1059"/>
    </location>
</feature>
<dbReference type="FunFam" id="2.170.130.10:FF:000003">
    <property type="entry name" value="SusC/RagA family TonB-linked outer membrane protein"/>
    <property type="match status" value="1"/>
</dbReference>
<dbReference type="InterPro" id="IPR008969">
    <property type="entry name" value="CarboxyPept-like_regulatory"/>
</dbReference>
<dbReference type="Pfam" id="PF13715">
    <property type="entry name" value="CarbopepD_reg_2"/>
    <property type="match status" value="1"/>
</dbReference>
<dbReference type="InterPro" id="IPR036942">
    <property type="entry name" value="Beta-barrel_TonB_sf"/>
</dbReference>
<evidence type="ECO:0000256" key="7">
    <source>
        <dbReference type="ARBA" id="ARBA00023237"/>
    </source>
</evidence>
<evidence type="ECO:0000313" key="13">
    <source>
        <dbReference type="EMBL" id="EHO69467.1"/>
    </source>
</evidence>
<keyword evidence="6 8" id="KW-0472">Membrane</keyword>
<name>H1HNI8_9BACT</name>
<dbReference type="Proteomes" id="UP000003167">
    <property type="component" value="Unassembled WGS sequence"/>
</dbReference>
<dbReference type="AlphaFoldDB" id="H1HNI8"/>
<dbReference type="GO" id="GO:0009279">
    <property type="term" value="C:cell outer membrane"/>
    <property type="evidence" value="ECO:0007669"/>
    <property type="project" value="UniProtKB-SubCell"/>
</dbReference>
<evidence type="ECO:0000256" key="5">
    <source>
        <dbReference type="ARBA" id="ARBA00023077"/>
    </source>
</evidence>
<dbReference type="InterPro" id="IPR039426">
    <property type="entry name" value="TonB-dep_rcpt-like"/>
</dbReference>
<comment type="subcellular location">
    <subcellularLocation>
        <location evidence="1 8">Cell outer membrane</location>
        <topology evidence="1 8">Multi-pass membrane protein</topology>
    </subcellularLocation>
</comment>
<dbReference type="PATRIC" id="fig|999422.3.peg.1822"/>
<dbReference type="OrthoDB" id="9768177at2"/>
<dbReference type="EMBL" id="AGEK01000029">
    <property type="protein sequence ID" value="EHO69467.1"/>
    <property type="molecule type" value="Genomic_DNA"/>
</dbReference>
<organism evidence="13 14">
    <name type="scientific">Segatella maculosa OT 289</name>
    <dbReference type="NCBI Taxonomy" id="999422"/>
    <lineage>
        <taxon>Bacteria</taxon>
        <taxon>Pseudomonadati</taxon>
        <taxon>Bacteroidota</taxon>
        <taxon>Bacteroidia</taxon>
        <taxon>Bacteroidales</taxon>
        <taxon>Prevotellaceae</taxon>
        <taxon>Segatella</taxon>
    </lineage>
</organism>
<dbReference type="NCBIfam" id="TIGR04057">
    <property type="entry name" value="SusC_RagA_signa"/>
    <property type="match status" value="1"/>
</dbReference>
<dbReference type="Gene3D" id="2.40.170.20">
    <property type="entry name" value="TonB-dependent receptor, beta-barrel domain"/>
    <property type="match status" value="1"/>
</dbReference>